<protein>
    <recommendedName>
        <fullName evidence="4">Secreted protein</fullName>
    </recommendedName>
</protein>
<dbReference type="Proteomes" id="UP000222168">
    <property type="component" value="Unassembled WGS sequence"/>
</dbReference>
<keyword evidence="1" id="KW-0732">Signal</keyword>
<name>A0A2D0KC00_9GAMM</name>
<gene>
    <name evidence="2" type="ORF">Xish_00074</name>
</gene>
<feature type="signal peptide" evidence="1">
    <location>
        <begin position="1"/>
        <end position="20"/>
    </location>
</feature>
<feature type="chain" id="PRO_5012180781" description="Secreted protein" evidence="1">
    <location>
        <begin position="21"/>
        <end position="131"/>
    </location>
</feature>
<evidence type="ECO:0000313" key="2">
    <source>
        <dbReference type="EMBL" id="PHM60968.1"/>
    </source>
</evidence>
<evidence type="ECO:0000256" key="1">
    <source>
        <dbReference type="SAM" id="SignalP"/>
    </source>
</evidence>
<reference evidence="2 3" key="1">
    <citation type="journal article" date="2017" name="Nat. Microbiol.">
        <title>Natural product diversity associated with the nematode symbionts Photorhabdus and Xenorhabdus.</title>
        <authorList>
            <person name="Tobias N.J."/>
            <person name="Wolff H."/>
            <person name="Djahanschiri B."/>
            <person name="Grundmann F."/>
            <person name="Kronenwerth M."/>
            <person name="Shi Y.M."/>
            <person name="Simonyi S."/>
            <person name="Grun P."/>
            <person name="Shapiro-Ilan D."/>
            <person name="Pidot S.J."/>
            <person name="Stinear T.P."/>
            <person name="Ebersberger I."/>
            <person name="Bode H.B."/>
        </authorList>
    </citation>
    <scope>NUCLEOTIDE SEQUENCE [LARGE SCALE GENOMIC DNA]</scope>
    <source>
        <strain evidence="2 3">DSM 22670</strain>
    </source>
</reference>
<dbReference type="AlphaFoldDB" id="A0A2D0KC00"/>
<dbReference type="EMBL" id="NJAK01000001">
    <property type="protein sequence ID" value="PHM60968.1"/>
    <property type="molecule type" value="Genomic_DNA"/>
</dbReference>
<proteinExistence type="predicted"/>
<dbReference type="RefSeq" id="WP_099116216.1">
    <property type="nucleotide sequence ID" value="NZ_NJAK01000001.1"/>
</dbReference>
<evidence type="ECO:0008006" key="4">
    <source>
        <dbReference type="Google" id="ProtNLM"/>
    </source>
</evidence>
<dbReference type="OrthoDB" id="6444171at2"/>
<comment type="caution">
    <text evidence="2">The sequence shown here is derived from an EMBL/GenBank/DDBJ whole genome shotgun (WGS) entry which is preliminary data.</text>
</comment>
<evidence type="ECO:0000313" key="3">
    <source>
        <dbReference type="Proteomes" id="UP000222168"/>
    </source>
</evidence>
<accession>A0A2D0KC00</accession>
<keyword evidence="3" id="KW-1185">Reference proteome</keyword>
<organism evidence="2 3">
    <name type="scientific">Xenorhabdus ishibashii</name>
    <dbReference type="NCBI Taxonomy" id="1034471"/>
    <lineage>
        <taxon>Bacteria</taxon>
        <taxon>Pseudomonadati</taxon>
        <taxon>Pseudomonadota</taxon>
        <taxon>Gammaproteobacteria</taxon>
        <taxon>Enterobacterales</taxon>
        <taxon>Morganellaceae</taxon>
        <taxon>Xenorhabdus</taxon>
    </lineage>
</organism>
<sequence>MKSFYILALFLSIISNIAVATPKDTTNNAQPRLNIVDPMMSLSAASDCALNTGYLISISVGYDGNKNWTAYKIKNEKGTQAWYWGADQINTPAGQAILATAIYAASSEQKTLIQCDTNNHIKSLWVGPDAF</sequence>